<evidence type="ECO:0000313" key="3">
    <source>
        <dbReference type="Proteomes" id="UP001234178"/>
    </source>
</evidence>
<accession>A0ABQ9ZY56</accession>
<comment type="caution">
    <text evidence="2">The sequence shown here is derived from an EMBL/GenBank/DDBJ whole genome shotgun (WGS) entry which is preliminary data.</text>
</comment>
<keyword evidence="3" id="KW-1185">Reference proteome</keyword>
<gene>
    <name evidence="2" type="ORF">OUZ56_033464</name>
</gene>
<dbReference type="Proteomes" id="UP001234178">
    <property type="component" value="Unassembled WGS sequence"/>
</dbReference>
<evidence type="ECO:0000256" key="1">
    <source>
        <dbReference type="SAM" id="MobiDB-lite"/>
    </source>
</evidence>
<feature type="compositionally biased region" description="Basic and acidic residues" evidence="1">
    <location>
        <begin position="166"/>
        <end position="179"/>
    </location>
</feature>
<organism evidence="2 3">
    <name type="scientific">Daphnia magna</name>
    <dbReference type="NCBI Taxonomy" id="35525"/>
    <lineage>
        <taxon>Eukaryota</taxon>
        <taxon>Metazoa</taxon>
        <taxon>Ecdysozoa</taxon>
        <taxon>Arthropoda</taxon>
        <taxon>Crustacea</taxon>
        <taxon>Branchiopoda</taxon>
        <taxon>Diplostraca</taxon>
        <taxon>Cladocera</taxon>
        <taxon>Anomopoda</taxon>
        <taxon>Daphniidae</taxon>
        <taxon>Daphnia</taxon>
    </lineage>
</organism>
<evidence type="ECO:0000313" key="2">
    <source>
        <dbReference type="EMBL" id="KAK4017741.1"/>
    </source>
</evidence>
<proteinExistence type="predicted"/>
<reference evidence="2 3" key="1">
    <citation type="journal article" date="2023" name="Nucleic Acids Res.">
        <title>The hologenome of Daphnia magna reveals possible DNA methylation and microbiome-mediated evolution of the host genome.</title>
        <authorList>
            <person name="Chaturvedi A."/>
            <person name="Li X."/>
            <person name="Dhandapani V."/>
            <person name="Marshall H."/>
            <person name="Kissane S."/>
            <person name="Cuenca-Cambronero M."/>
            <person name="Asole G."/>
            <person name="Calvet F."/>
            <person name="Ruiz-Romero M."/>
            <person name="Marangio P."/>
            <person name="Guigo R."/>
            <person name="Rago D."/>
            <person name="Mirbahai L."/>
            <person name="Eastwood N."/>
            <person name="Colbourne J.K."/>
            <person name="Zhou J."/>
            <person name="Mallon E."/>
            <person name="Orsini L."/>
        </authorList>
    </citation>
    <scope>NUCLEOTIDE SEQUENCE [LARGE SCALE GENOMIC DNA]</scope>
    <source>
        <strain evidence="2">LRV0_1</strain>
    </source>
</reference>
<feature type="compositionally biased region" description="Basic and acidic residues" evidence="1">
    <location>
        <begin position="132"/>
        <end position="152"/>
    </location>
</feature>
<protein>
    <submittedName>
        <fullName evidence="2">Uncharacterized protein</fullName>
    </submittedName>
</protein>
<feature type="compositionally biased region" description="Low complexity" evidence="1">
    <location>
        <begin position="224"/>
        <end position="234"/>
    </location>
</feature>
<name>A0ABQ9ZY56_9CRUS</name>
<feature type="compositionally biased region" description="Polar residues" evidence="1">
    <location>
        <begin position="186"/>
        <end position="198"/>
    </location>
</feature>
<feature type="region of interest" description="Disordered" evidence="1">
    <location>
        <begin position="127"/>
        <end position="245"/>
    </location>
</feature>
<dbReference type="EMBL" id="JAOYFB010000016">
    <property type="protein sequence ID" value="KAK4017741.1"/>
    <property type="molecule type" value="Genomic_DNA"/>
</dbReference>
<sequence>MPRANKLPKYALFDFNDGSVETGTSSLIDVECDGDETSDRNFPYDVSHFVFWPHRPSKNAEEEEIVKLKQCAKILLFGNDLIQLKHYRDQLTDEILPVASFGKIREKIWEKTDKPDEKINGQIQIALGSGERQSKRLKEKKYSSEETRDTSKPKTAKQSVALFDNFDEKPSDHTFQEPVKRKRTSEFSGESTATTQLETDGVRSAGRAGSEVNKFISSPKTRKLSSSSAFSPATSDEESSDGPEKISISNAALSTSAFEVGGWRLRLEALKAEMNQKSSDDIPHITQGSPSDVRQMSGSDVEYIFLISSGQPDIRFGCPTDTIPGFELGSPASQSNIIPLCQSTDTLYIIFEQYNRIVVKHLSFFDNKSHTGFLRSQDDVELSIDLIAIQKYATNKSRAQLTPMRTTVAYSRTKNCFMLDYNHSYDALPLSRQIALMVMESAKFTNVRTWIDQLIAKPKANKQLSSSSESSSDVIATVSKIDEPPSNCSEAAKLESKIDLENPLFINFQ</sequence>